<accession>A0A926S0Z4</accession>
<dbReference type="Gene3D" id="3.30.530.20">
    <property type="match status" value="1"/>
</dbReference>
<dbReference type="InterPro" id="IPR023393">
    <property type="entry name" value="START-like_dom_sf"/>
</dbReference>
<dbReference type="EMBL" id="JACXAI010000010">
    <property type="protein sequence ID" value="MBD1380509.1"/>
    <property type="molecule type" value="Genomic_DNA"/>
</dbReference>
<keyword evidence="2" id="KW-1185">Reference proteome</keyword>
<evidence type="ECO:0000313" key="1">
    <source>
        <dbReference type="EMBL" id="MBD1380509.1"/>
    </source>
</evidence>
<protein>
    <submittedName>
        <fullName evidence="1">SRPBCC family protein</fullName>
    </submittedName>
</protein>
<dbReference type="Pfam" id="PF11687">
    <property type="entry name" value="DUF3284"/>
    <property type="match status" value="1"/>
</dbReference>
<dbReference type="InterPro" id="IPR021701">
    <property type="entry name" value="DUF3284"/>
</dbReference>
<proteinExistence type="predicted"/>
<sequence length="147" mass="16783">MAAFADSVFIKAPVDKVFSFAIKPENSVQIMENVIKTEKLTEGPIQVGTKFKETREIRGRKAEAVIECTKFIQNEVYSVKSEAKGLEVTYHYRFKEVDQGTQVDFDCQIKTSGIIMKLTKPLFTKILKKEDGEHLQKMKSMIERGTQ</sequence>
<dbReference type="AlphaFoldDB" id="A0A926S0Z4"/>
<organism evidence="1 2">
    <name type="scientific">Metabacillus arenae</name>
    <dbReference type="NCBI Taxonomy" id="2771434"/>
    <lineage>
        <taxon>Bacteria</taxon>
        <taxon>Bacillati</taxon>
        <taxon>Bacillota</taxon>
        <taxon>Bacilli</taxon>
        <taxon>Bacillales</taxon>
        <taxon>Bacillaceae</taxon>
        <taxon>Metabacillus</taxon>
    </lineage>
</organism>
<evidence type="ECO:0000313" key="2">
    <source>
        <dbReference type="Proteomes" id="UP000626844"/>
    </source>
</evidence>
<name>A0A926S0Z4_9BACI</name>
<reference evidence="1" key="1">
    <citation type="submission" date="2020-09" db="EMBL/GenBank/DDBJ databases">
        <title>A novel bacterium of genus Bacillus, isolated from South China Sea.</title>
        <authorList>
            <person name="Huang H."/>
            <person name="Mo K."/>
            <person name="Hu Y."/>
        </authorList>
    </citation>
    <scope>NUCLEOTIDE SEQUENCE</scope>
    <source>
        <strain evidence="1">IB182487</strain>
    </source>
</reference>
<comment type="caution">
    <text evidence="1">The sequence shown here is derived from an EMBL/GenBank/DDBJ whole genome shotgun (WGS) entry which is preliminary data.</text>
</comment>
<dbReference type="SUPFAM" id="SSF55961">
    <property type="entry name" value="Bet v1-like"/>
    <property type="match status" value="1"/>
</dbReference>
<gene>
    <name evidence="1" type="ORF">IC621_09730</name>
</gene>
<dbReference type="Proteomes" id="UP000626844">
    <property type="component" value="Unassembled WGS sequence"/>
</dbReference>
<dbReference type="RefSeq" id="WP_191158103.1">
    <property type="nucleotide sequence ID" value="NZ_JACXAI010000010.1"/>
</dbReference>